<keyword evidence="7 8" id="KW-0472">Membrane</keyword>
<organism evidence="9 10">
    <name type="scientific">Marivirga aurantiaca</name>
    <dbReference type="NCBI Taxonomy" id="2802615"/>
    <lineage>
        <taxon>Bacteria</taxon>
        <taxon>Pseudomonadati</taxon>
        <taxon>Bacteroidota</taxon>
        <taxon>Cytophagia</taxon>
        <taxon>Cytophagales</taxon>
        <taxon>Marivirgaceae</taxon>
        <taxon>Marivirga</taxon>
    </lineage>
</organism>
<protein>
    <submittedName>
        <fullName evidence="9">AI-2E family transporter</fullName>
    </submittedName>
</protein>
<gene>
    <name evidence="9" type="ORF">JKA74_11115</name>
</gene>
<dbReference type="GO" id="GO:0005886">
    <property type="term" value="C:plasma membrane"/>
    <property type="evidence" value="ECO:0007669"/>
    <property type="project" value="UniProtKB-SubCell"/>
</dbReference>
<feature type="transmembrane region" description="Helical" evidence="8">
    <location>
        <begin position="298"/>
        <end position="327"/>
    </location>
</feature>
<feature type="transmembrane region" description="Helical" evidence="8">
    <location>
        <begin position="139"/>
        <end position="163"/>
    </location>
</feature>
<evidence type="ECO:0000313" key="10">
    <source>
        <dbReference type="Proteomes" id="UP000611723"/>
    </source>
</evidence>
<comment type="similarity">
    <text evidence="2">Belongs to the autoinducer-2 exporter (AI-2E) (TC 2.A.86) family.</text>
</comment>
<dbReference type="RefSeq" id="WP_201431264.1">
    <property type="nucleotide sequence ID" value="NZ_JAEQBW010000004.1"/>
</dbReference>
<dbReference type="InterPro" id="IPR002549">
    <property type="entry name" value="AI-2E-like"/>
</dbReference>
<keyword evidence="5 8" id="KW-0812">Transmembrane</keyword>
<dbReference type="Proteomes" id="UP000611723">
    <property type="component" value="Unassembled WGS sequence"/>
</dbReference>
<sequence length="344" mass="38960">MDFLKKTNNLLLFIILILTVLYLGASFLIPFAFAIFLAMLMTPFSNLMEKVKINRVISSFLSTCVIFIAIGGVFFLISFQMDGLMNDLPAIREKMNSIIQATQNQITSLTGVSLEEQKSMMENRSDEILKTIEFHLTRFLGGTVGVLGNFLLILVYLFLLLLYRKKFPKFIMMFVEEENRRNTKFIVREISKVSYQYLLGRVKVMSILAILYYITFLIFGLPFAILLTVFGALVTVIPYIGPLISGVLPILFAVFYLDSTYTIILFTAIVLIVQLIESYILEPVIIGNEVKLNPLIEIIAVILGGFFWGISGMILFVPIFAAMNIIFSHNSKLKPLGYLFGHSK</sequence>
<evidence type="ECO:0000256" key="6">
    <source>
        <dbReference type="ARBA" id="ARBA00022989"/>
    </source>
</evidence>
<accession>A0A935CBV4</accession>
<dbReference type="PANTHER" id="PTHR21716">
    <property type="entry name" value="TRANSMEMBRANE PROTEIN"/>
    <property type="match status" value="1"/>
</dbReference>
<evidence type="ECO:0000256" key="5">
    <source>
        <dbReference type="ARBA" id="ARBA00022692"/>
    </source>
</evidence>
<evidence type="ECO:0000256" key="1">
    <source>
        <dbReference type="ARBA" id="ARBA00004651"/>
    </source>
</evidence>
<dbReference type="Pfam" id="PF01594">
    <property type="entry name" value="AI-2E_transport"/>
    <property type="match status" value="1"/>
</dbReference>
<evidence type="ECO:0000256" key="4">
    <source>
        <dbReference type="ARBA" id="ARBA00022475"/>
    </source>
</evidence>
<dbReference type="EMBL" id="JAEQBW010000004">
    <property type="protein sequence ID" value="MBK6265588.1"/>
    <property type="molecule type" value="Genomic_DNA"/>
</dbReference>
<evidence type="ECO:0000313" key="9">
    <source>
        <dbReference type="EMBL" id="MBK6265588.1"/>
    </source>
</evidence>
<dbReference type="PANTHER" id="PTHR21716:SF53">
    <property type="entry name" value="PERMEASE PERM-RELATED"/>
    <property type="match status" value="1"/>
</dbReference>
<evidence type="ECO:0000256" key="7">
    <source>
        <dbReference type="ARBA" id="ARBA00023136"/>
    </source>
</evidence>
<dbReference type="AlphaFoldDB" id="A0A935CBV4"/>
<keyword evidence="3" id="KW-0813">Transport</keyword>
<evidence type="ECO:0000256" key="8">
    <source>
        <dbReference type="SAM" id="Phobius"/>
    </source>
</evidence>
<evidence type="ECO:0000256" key="2">
    <source>
        <dbReference type="ARBA" id="ARBA00009773"/>
    </source>
</evidence>
<proteinExistence type="inferred from homology"/>
<feature type="transmembrane region" description="Helical" evidence="8">
    <location>
        <begin position="264"/>
        <end position="286"/>
    </location>
</feature>
<comment type="caution">
    <text evidence="9">The sequence shown here is derived from an EMBL/GenBank/DDBJ whole genome shotgun (WGS) entry which is preliminary data.</text>
</comment>
<name>A0A935CBV4_9BACT</name>
<comment type="subcellular location">
    <subcellularLocation>
        <location evidence="1">Cell membrane</location>
        <topology evidence="1">Multi-pass membrane protein</topology>
    </subcellularLocation>
</comment>
<evidence type="ECO:0000256" key="3">
    <source>
        <dbReference type="ARBA" id="ARBA00022448"/>
    </source>
</evidence>
<reference evidence="9" key="1">
    <citation type="submission" date="2021-01" db="EMBL/GenBank/DDBJ databases">
        <title>Marivirga aurantiaca sp. nov., isolated from intertidal surface sediments.</title>
        <authorList>
            <person name="Zhang M."/>
        </authorList>
    </citation>
    <scope>NUCLEOTIDE SEQUENCE</scope>
    <source>
        <strain evidence="9">S37H4</strain>
    </source>
</reference>
<keyword evidence="10" id="KW-1185">Reference proteome</keyword>
<feature type="transmembrane region" description="Helical" evidence="8">
    <location>
        <begin position="60"/>
        <end position="79"/>
    </location>
</feature>
<feature type="transmembrane region" description="Helical" evidence="8">
    <location>
        <begin position="12"/>
        <end position="40"/>
    </location>
</feature>
<keyword evidence="6 8" id="KW-1133">Transmembrane helix</keyword>
<keyword evidence="4" id="KW-1003">Cell membrane</keyword>
<feature type="transmembrane region" description="Helical" evidence="8">
    <location>
        <begin position="239"/>
        <end position="257"/>
    </location>
</feature>
<feature type="transmembrane region" description="Helical" evidence="8">
    <location>
        <begin position="210"/>
        <end position="233"/>
    </location>
</feature>